<reference evidence="4" key="3">
    <citation type="submission" date="2025-08" db="UniProtKB">
        <authorList>
            <consortium name="RefSeq"/>
        </authorList>
    </citation>
    <scope>IDENTIFICATION</scope>
    <source>
        <strain evidence="4">CBS 342.82</strain>
    </source>
</reference>
<organism evidence="4">
    <name type="scientific">Dissoconium aciculare CBS 342.82</name>
    <dbReference type="NCBI Taxonomy" id="1314786"/>
    <lineage>
        <taxon>Eukaryota</taxon>
        <taxon>Fungi</taxon>
        <taxon>Dikarya</taxon>
        <taxon>Ascomycota</taxon>
        <taxon>Pezizomycotina</taxon>
        <taxon>Dothideomycetes</taxon>
        <taxon>Dothideomycetidae</taxon>
        <taxon>Mycosphaerellales</taxon>
        <taxon>Dissoconiaceae</taxon>
        <taxon>Dissoconium</taxon>
    </lineage>
</organism>
<accession>A0A6J3MCY0</accession>
<feature type="region of interest" description="Disordered" evidence="1">
    <location>
        <begin position="27"/>
        <end position="75"/>
    </location>
</feature>
<name>A0A6J3MCY0_9PEZI</name>
<dbReference type="AlphaFoldDB" id="A0A6J3MCY0"/>
<reference evidence="4" key="2">
    <citation type="submission" date="2020-04" db="EMBL/GenBank/DDBJ databases">
        <authorList>
            <consortium name="NCBI Genome Project"/>
        </authorList>
    </citation>
    <scope>NUCLEOTIDE SEQUENCE</scope>
    <source>
        <strain evidence="4">CBS 342.82</strain>
    </source>
</reference>
<gene>
    <name evidence="4" type="ORF">K489DRAFT_379132</name>
</gene>
<keyword evidence="3" id="KW-1185">Reference proteome</keyword>
<sequence>MKTQSVLALFAFTASALVAAAPIAEPQGCSSTNPCQMDKRETQGSGDGVPFGLIPSKNGKREAQDCSSSNPCQMD</sequence>
<evidence type="ECO:0000256" key="2">
    <source>
        <dbReference type="SAM" id="SignalP"/>
    </source>
</evidence>
<dbReference type="Proteomes" id="UP000504637">
    <property type="component" value="Unplaced"/>
</dbReference>
<feature type="signal peptide" evidence="2">
    <location>
        <begin position="1"/>
        <end position="20"/>
    </location>
</feature>
<feature type="compositionally biased region" description="Polar residues" evidence="1">
    <location>
        <begin position="65"/>
        <end position="75"/>
    </location>
</feature>
<protein>
    <submittedName>
        <fullName evidence="4">Uncharacterized protein</fullName>
    </submittedName>
</protein>
<evidence type="ECO:0000313" key="3">
    <source>
        <dbReference type="Proteomes" id="UP000504637"/>
    </source>
</evidence>
<evidence type="ECO:0000256" key="1">
    <source>
        <dbReference type="SAM" id="MobiDB-lite"/>
    </source>
</evidence>
<evidence type="ECO:0000313" key="4">
    <source>
        <dbReference type="RefSeq" id="XP_033461733.1"/>
    </source>
</evidence>
<reference evidence="4" key="1">
    <citation type="submission" date="2020-01" db="EMBL/GenBank/DDBJ databases">
        <authorList>
            <consortium name="DOE Joint Genome Institute"/>
            <person name="Haridas S."/>
            <person name="Albert R."/>
            <person name="Binder M."/>
            <person name="Bloem J."/>
            <person name="Labutti K."/>
            <person name="Salamov A."/>
            <person name="Andreopoulos B."/>
            <person name="Baker S.E."/>
            <person name="Barry K."/>
            <person name="Bills G."/>
            <person name="Bluhm B.H."/>
            <person name="Cannon C."/>
            <person name="Castanera R."/>
            <person name="Culley D.E."/>
            <person name="Daum C."/>
            <person name="Ezra D."/>
            <person name="Gonzalez J.B."/>
            <person name="Henrissat B."/>
            <person name="Kuo A."/>
            <person name="Liang C."/>
            <person name="Lipzen A."/>
            <person name="Lutzoni F."/>
            <person name="Magnuson J."/>
            <person name="Mondo S."/>
            <person name="Nolan M."/>
            <person name="Ohm R."/>
            <person name="Pangilinan J."/>
            <person name="Park H.-J."/>
            <person name="Ramirez L."/>
            <person name="Alfaro M."/>
            <person name="Sun H."/>
            <person name="Tritt A."/>
            <person name="Yoshinaga Y."/>
            <person name="Zwiers L.-H."/>
            <person name="Turgeon B.G."/>
            <person name="Goodwin S.B."/>
            <person name="Spatafora J.W."/>
            <person name="Crous P.W."/>
            <person name="Grigoriev I.V."/>
        </authorList>
    </citation>
    <scope>NUCLEOTIDE SEQUENCE</scope>
    <source>
        <strain evidence="4">CBS 342.82</strain>
    </source>
</reference>
<dbReference type="GeneID" id="54362379"/>
<proteinExistence type="predicted"/>
<dbReference type="RefSeq" id="XP_033461733.1">
    <property type="nucleotide sequence ID" value="XM_033604579.1"/>
</dbReference>
<feature type="chain" id="PRO_5026956159" evidence="2">
    <location>
        <begin position="21"/>
        <end position="75"/>
    </location>
</feature>
<keyword evidence="2" id="KW-0732">Signal</keyword>